<proteinExistence type="predicted"/>
<accession>A0A8H9ICT1</accession>
<sequence>MNIVILANRDLASNFALNLLVPHLSQHNVSLFLSAKVGRSDLKPVEIQTLSFFEQTLLTQLLSPLLEKLNNHHGFKSFGQISKEFVQPVSELNEINSPLGLAKIRQLQPDVILSIRYGRILKQAVLALPPLGVLNLHSGLLPDYRGVMASFWAMLNGEKQLGTSLHYIDDASIDTGRIIAQSYMPVRPHQSYLWHVLQLYIGGCELVTQALQTLALGEQLKTTEQQQGRYYSFPNAQAIKRFEEQGLSLVKEDELVALIHQYYF</sequence>
<reference evidence="2" key="2">
    <citation type="submission" date="2020-09" db="EMBL/GenBank/DDBJ databases">
        <authorList>
            <person name="Sun Q."/>
            <person name="Kim S."/>
        </authorList>
    </citation>
    <scope>NUCLEOTIDE SEQUENCE</scope>
    <source>
        <strain evidence="2">KCTC 32337</strain>
    </source>
</reference>
<evidence type="ECO:0000259" key="1">
    <source>
        <dbReference type="Pfam" id="PF00551"/>
    </source>
</evidence>
<organism evidence="2 3">
    <name type="scientific">Paraglaciecola chathamensis</name>
    <dbReference type="NCBI Taxonomy" id="368405"/>
    <lineage>
        <taxon>Bacteria</taxon>
        <taxon>Pseudomonadati</taxon>
        <taxon>Pseudomonadota</taxon>
        <taxon>Gammaproteobacteria</taxon>
        <taxon>Alteromonadales</taxon>
        <taxon>Alteromonadaceae</taxon>
        <taxon>Paraglaciecola</taxon>
    </lineage>
</organism>
<dbReference type="GO" id="GO:0004479">
    <property type="term" value="F:methionyl-tRNA formyltransferase activity"/>
    <property type="evidence" value="ECO:0007669"/>
    <property type="project" value="TreeGrafter"/>
</dbReference>
<dbReference type="SUPFAM" id="SSF53328">
    <property type="entry name" value="Formyltransferase"/>
    <property type="match status" value="1"/>
</dbReference>
<dbReference type="PANTHER" id="PTHR11138">
    <property type="entry name" value="METHIONYL-TRNA FORMYLTRANSFERASE"/>
    <property type="match status" value="1"/>
</dbReference>
<name>A0A8H9ICT1_9ALTE</name>
<dbReference type="Pfam" id="PF00551">
    <property type="entry name" value="Formyl_trans_N"/>
    <property type="match status" value="1"/>
</dbReference>
<evidence type="ECO:0000313" key="3">
    <source>
        <dbReference type="Proteomes" id="UP000622604"/>
    </source>
</evidence>
<dbReference type="InterPro" id="IPR036477">
    <property type="entry name" value="Formyl_transf_N_sf"/>
</dbReference>
<dbReference type="Proteomes" id="UP000622604">
    <property type="component" value="Unassembled WGS sequence"/>
</dbReference>
<evidence type="ECO:0000313" key="2">
    <source>
        <dbReference type="EMBL" id="GGZ76552.1"/>
    </source>
</evidence>
<dbReference type="Gene3D" id="3.40.50.12230">
    <property type="match status" value="1"/>
</dbReference>
<dbReference type="RefSeq" id="WP_191866963.1">
    <property type="nucleotide sequence ID" value="NZ_BMZC01000013.1"/>
</dbReference>
<dbReference type="EMBL" id="BMZC01000013">
    <property type="protein sequence ID" value="GGZ76552.1"/>
    <property type="molecule type" value="Genomic_DNA"/>
</dbReference>
<dbReference type="PANTHER" id="PTHR11138:SF5">
    <property type="entry name" value="METHIONYL-TRNA FORMYLTRANSFERASE, MITOCHONDRIAL"/>
    <property type="match status" value="1"/>
</dbReference>
<reference evidence="2" key="1">
    <citation type="journal article" date="2014" name="Int. J. Syst. Evol. Microbiol.">
        <title>Complete genome sequence of Corynebacterium casei LMG S-19264T (=DSM 44701T), isolated from a smear-ripened cheese.</title>
        <authorList>
            <consortium name="US DOE Joint Genome Institute (JGI-PGF)"/>
            <person name="Walter F."/>
            <person name="Albersmeier A."/>
            <person name="Kalinowski J."/>
            <person name="Ruckert C."/>
        </authorList>
    </citation>
    <scope>NUCLEOTIDE SEQUENCE</scope>
    <source>
        <strain evidence="2">KCTC 32337</strain>
    </source>
</reference>
<dbReference type="CDD" id="cd08653">
    <property type="entry name" value="FMT_core_like_3"/>
    <property type="match status" value="1"/>
</dbReference>
<protein>
    <recommendedName>
        <fullName evidence="1">Formyl transferase N-terminal domain-containing protein</fullName>
    </recommendedName>
</protein>
<feature type="domain" description="Formyl transferase N-terminal" evidence="1">
    <location>
        <begin position="102"/>
        <end position="191"/>
    </location>
</feature>
<comment type="caution">
    <text evidence="2">The sequence shown here is derived from an EMBL/GenBank/DDBJ whole genome shotgun (WGS) entry which is preliminary data.</text>
</comment>
<dbReference type="InterPro" id="IPR002376">
    <property type="entry name" value="Formyl_transf_N"/>
</dbReference>
<dbReference type="GO" id="GO:0005829">
    <property type="term" value="C:cytosol"/>
    <property type="evidence" value="ECO:0007669"/>
    <property type="project" value="TreeGrafter"/>
</dbReference>
<gene>
    <name evidence="2" type="ORF">GCM10011274_38480</name>
</gene>
<dbReference type="AlphaFoldDB" id="A0A8H9ICT1"/>